<dbReference type="PANTHER" id="PTHR12661:SF5">
    <property type="entry name" value="SUPPRESSOR OF SWI4 1 HOMOLOG"/>
    <property type="match status" value="1"/>
</dbReference>
<dbReference type="InterPro" id="IPR045112">
    <property type="entry name" value="PPAN-like"/>
</dbReference>
<accession>A0A8K1D4Q6</accession>
<sequence length="216" mass="24414">SRFQRAQRAQARLRSEQEFGAVPHSFVFPRGRPGRSLRTLCRDIRRVLEPFTARNLQVRDTGSTGNTGNTGIGVLEILGMDNGNNGIHGVLRSEQEFGAVPHSFVFPRGRPGRSLRTLCRDIRRVLEPFTARNLQVTATGSTGNTGIGYWEYWEYWEHWEWMLGVLGMDIGDTGSGLRSLCRDIRRVLEPFTTRNLQVTATGDTGNTGLGYWEDWE</sequence>
<dbReference type="GO" id="GO:0030687">
    <property type="term" value="C:preribosome, large subunit precursor"/>
    <property type="evidence" value="ECO:0007669"/>
    <property type="project" value="TreeGrafter"/>
</dbReference>
<dbReference type="AlphaFoldDB" id="A0A8K1D4Q6"/>
<dbReference type="Proteomes" id="UP000796761">
    <property type="component" value="Unassembled WGS sequence"/>
</dbReference>
<protein>
    <submittedName>
        <fullName evidence="1">Uncharacterized protein</fullName>
    </submittedName>
</protein>
<dbReference type="EMBL" id="SWJQ01004087">
    <property type="protein sequence ID" value="TRZ05493.1"/>
    <property type="molecule type" value="Genomic_DNA"/>
</dbReference>
<organism evidence="1 2">
    <name type="scientific">Zosterops borbonicus</name>
    <dbReference type="NCBI Taxonomy" id="364589"/>
    <lineage>
        <taxon>Eukaryota</taxon>
        <taxon>Metazoa</taxon>
        <taxon>Chordata</taxon>
        <taxon>Craniata</taxon>
        <taxon>Vertebrata</taxon>
        <taxon>Euteleostomi</taxon>
        <taxon>Archelosauria</taxon>
        <taxon>Archosauria</taxon>
        <taxon>Dinosauria</taxon>
        <taxon>Saurischia</taxon>
        <taxon>Theropoda</taxon>
        <taxon>Coelurosauria</taxon>
        <taxon>Aves</taxon>
        <taxon>Neognathae</taxon>
        <taxon>Neoaves</taxon>
        <taxon>Telluraves</taxon>
        <taxon>Australaves</taxon>
        <taxon>Passeriformes</taxon>
        <taxon>Sylvioidea</taxon>
        <taxon>Zosteropidae</taxon>
        <taxon>Zosterops</taxon>
    </lineage>
</organism>
<dbReference type="GO" id="GO:0000027">
    <property type="term" value="P:ribosomal large subunit assembly"/>
    <property type="evidence" value="ECO:0007669"/>
    <property type="project" value="TreeGrafter"/>
</dbReference>
<evidence type="ECO:0000313" key="2">
    <source>
        <dbReference type="Proteomes" id="UP000796761"/>
    </source>
</evidence>
<dbReference type="PANTHER" id="PTHR12661">
    <property type="entry name" value="PETER PAN-RELATED"/>
    <property type="match status" value="1"/>
</dbReference>
<reference evidence="1" key="1">
    <citation type="submission" date="2019-04" db="EMBL/GenBank/DDBJ databases">
        <title>Genome assembly of Zosterops borbonicus 15179.</title>
        <authorList>
            <person name="Leroy T."/>
            <person name="Anselmetti Y."/>
            <person name="Tilak M.-K."/>
            <person name="Nabholz B."/>
        </authorList>
    </citation>
    <scope>NUCLEOTIDE SEQUENCE</scope>
    <source>
        <strain evidence="1">HGM_15179</strain>
        <tissue evidence="1">Muscle</tissue>
    </source>
</reference>
<evidence type="ECO:0000313" key="1">
    <source>
        <dbReference type="EMBL" id="TRZ05493.1"/>
    </source>
</evidence>
<name>A0A8K1D4Q6_9PASS</name>
<keyword evidence="2" id="KW-1185">Reference proteome</keyword>
<dbReference type="GO" id="GO:0019843">
    <property type="term" value="F:rRNA binding"/>
    <property type="evidence" value="ECO:0007669"/>
    <property type="project" value="TreeGrafter"/>
</dbReference>
<dbReference type="OrthoDB" id="10261452at2759"/>
<feature type="non-terminal residue" evidence="1">
    <location>
        <position position="1"/>
    </location>
</feature>
<proteinExistence type="predicted"/>
<comment type="caution">
    <text evidence="1">The sequence shown here is derived from an EMBL/GenBank/DDBJ whole genome shotgun (WGS) entry which is preliminary data.</text>
</comment>
<gene>
    <name evidence="1" type="ORF">HGM15179_021615</name>
</gene>